<organism evidence="2 3">
    <name type="scientific">Streptomyces scabiei</name>
    <dbReference type="NCBI Taxonomy" id="1930"/>
    <lineage>
        <taxon>Bacteria</taxon>
        <taxon>Bacillati</taxon>
        <taxon>Actinomycetota</taxon>
        <taxon>Actinomycetes</taxon>
        <taxon>Kitasatosporales</taxon>
        <taxon>Streptomycetaceae</taxon>
        <taxon>Streptomyces</taxon>
    </lineage>
</organism>
<feature type="region of interest" description="Disordered" evidence="1">
    <location>
        <begin position="43"/>
        <end position="88"/>
    </location>
</feature>
<protein>
    <submittedName>
        <fullName evidence="2">Uncharacterized protein</fullName>
    </submittedName>
</protein>
<dbReference type="RefSeq" id="WP_059078052.1">
    <property type="nucleotide sequence ID" value="NZ_BCMM01000001.1"/>
</dbReference>
<evidence type="ECO:0000313" key="3">
    <source>
        <dbReference type="Proteomes" id="UP000067448"/>
    </source>
</evidence>
<dbReference type="EMBL" id="BCMM01000001">
    <property type="protein sequence ID" value="GAQ59877.1"/>
    <property type="molecule type" value="Genomic_DNA"/>
</dbReference>
<reference evidence="3" key="1">
    <citation type="submission" date="2015-11" db="EMBL/GenBank/DDBJ databases">
        <authorList>
            <consortium name="Cross-ministerial Strategic Innovation Promotion Program (SIP) consortium"/>
            <person name="Tomihama T."/>
            <person name="Ikenaga M."/>
            <person name="Sakai M."/>
            <person name="Okubo T."/>
            <person name="Ikeda S."/>
        </authorList>
    </citation>
    <scope>NUCLEOTIDE SEQUENCE [LARGE SCALE GENOMIC DNA]</scope>
    <source>
        <strain evidence="3">S58</strain>
    </source>
</reference>
<reference evidence="3" key="3">
    <citation type="submission" date="2016-02" db="EMBL/GenBank/DDBJ databases">
        <title>Draft genome of pathogenic Streptomyces sp. in Japan.</title>
        <authorList>
            <person name="Tomihama T."/>
            <person name="Ikenaga M."/>
            <person name="Sakai M."/>
            <person name="Okubo T."/>
            <person name="Ikeda S."/>
        </authorList>
    </citation>
    <scope>NUCLEOTIDE SEQUENCE [LARGE SCALE GENOMIC DNA]</scope>
    <source>
        <strain evidence="3">S58</strain>
    </source>
</reference>
<sequence>MSLWGRARSTARKAWAVGEIIAAVTGAGQAPPPPGMPAYLQQQYAEHSRTRTERLGRDTGRLTATDRRPTTGSALDRDSARRLRGEKK</sequence>
<accession>A0A100JI91</accession>
<gene>
    <name evidence="2" type="ORF">SsS58_00215</name>
</gene>
<feature type="compositionally biased region" description="Basic and acidic residues" evidence="1">
    <location>
        <begin position="46"/>
        <end position="88"/>
    </location>
</feature>
<dbReference type="Proteomes" id="UP000067448">
    <property type="component" value="Unassembled WGS sequence"/>
</dbReference>
<dbReference type="AlphaFoldDB" id="A0A100JI91"/>
<proteinExistence type="predicted"/>
<evidence type="ECO:0000256" key="1">
    <source>
        <dbReference type="SAM" id="MobiDB-lite"/>
    </source>
</evidence>
<name>A0A100JI91_STRSC</name>
<evidence type="ECO:0000313" key="2">
    <source>
        <dbReference type="EMBL" id="GAQ59877.1"/>
    </source>
</evidence>
<comment type="caution">
    <text evidence="2">The sequence shown here is derived from an EMBL/GenBank/DDBJ whole genome shotgun (WGS) entry which is preliminary data.</text>
</comment>
<reference evidence="2 3" key="2">
    <citation type="journal article" date="2016" name="Genome Announc.">
        <title>Draft Genome Sequences of Streptomyces scabiei S58, Streptomyces turgidiscabies T45, and Streptomyces acidiscabies a10, the Pathogens of Potato Common Scab, Isolated in Japan.</title>
        <authorList>
            <person name="Tomihama T."/>
            <person name="Nishi Y."/>
            <person name="Sakai M."/>
            <person name="Ikenaga M."/>
            <person name="Okubo T."/>
            <person name="Ikeda S."/>
        </authorList>
    </citation>
    <scope>NUCLEOTIDE SEQUENCE [LARGE SCALE GENOMIC DNA]</scope>
    <source>
        <strain evidence="2 3">S58</strain>
    </source>
</reference>